<feature type="domain" description="DUF6594" evidence="2">
    <location>
        <begin position="34"/>
        <end position="286"/>
    </location>
</feature>
<accession>A0A9P8VYS2</accession>
<reference evidence="3 4" key="1">
    <citation type="journal article" date="2021" name="Nat. Commun.">
        <title>Genetic determinants of endophytism in the Arabidopsis root mycobiome.</title>
        <authorList>
            <person name="Mesny F."/>
            <person name="Miyauchi S."/>
            <person name="Thiergart T."/>
            <person name="Pickel B."/>
            <person name="Atanasova L."/>
            <person name="Karlsson M."/>
            <person name="Huettel B."/>
            <person name="Barry K.W."/>
            <person name="Haridas S."/>
            <person name="Chen C."/>
            <person name="Bauer D."/>
            <person name="Andreopoulos W."/>
            <person name="Pangilinan J."/>
            <person name="LaButti K."/>
            <person name="Riley R."/>
            <person name="Lipzen A."/>
            <person name="Clum A."/>
            <person name="Drula E."/>
            <person name="Henrissat B."/>
            <person name="Kohler A."/>
            <person name="Grigoriev I.V."/>
            <person name="Martin F.M."/>
            <person name="Hacquard S."/>
        </authorList>
    </citation>
    <scope>NUCLEOTIDE SEQUENCE [LARGE SCALE GENOMIC DNA]</scope>
    <source>
        <strain evidence="3 4">MPI-CAGE-CH-0241</strain>
    </source>
</reference>
<evidence type="ECO:0000313" key="3">
    <source>
        <dbReference type="EMBL" id="KAH6884166.1"/>
    </source>
</evidence>
<dbReference type="Pfam" id="PF20237">
    <property type="entry name" value="DUF6594"/>
    <property type="match status" value="1"/>
</dbReference>
<sequence length="298" mass="33723">MDKSRNALDHDAVELEEVISQDEIDERAWKYTGYRSFANYVSSDTNFFVFRRFDRLNARVLLTLQAQLTRLEDRLGALDGKYSARGAGDINNGSIKADQPDRAAVIAEITEKIKEYNTVLLAHSELRAREPAPKRNITNIQNWFENNAGAIVKEEAKFINHREDLFTISTTRKPTIRNFLESHVVFRLHWLWKKEPPPDTRQVDRETRQYVNEEKIDLVATIAIIFVGLSMLIVPIWVLAIMAAPYAKLGVITCFIVVFLVVVLYATVATPTEALAASAAYSAVLMVFLQLGNSDTSS</sequence>
<organism evidence="3 4">
    <name type="scientific">Thelonectria olida</name>
    <dbReference type="NCBI Taxonomy" id="1576542"/>
    <lineage>
        <taxon>Eukaryota</taxon>
        <taxon>Fungi</taxon>
        <taxon>Dikarya</taxon>
        <taxon>Ascomycota</taxon>
        <taxon>Pezizomycotina</taxon>
        <taxon>Sordariomycetes</taxon>
        <taxon>Hypocreomycetidae</taxon>
        <taxon>Hypocreales</taxon>
        <taxon>Nectriaceae</taxon>
        <taxon>Thelonectria</taxon>
    </lineage>
</organism>
<dbReference type="Proteomes" id="UP000777438">
    <property type="component" value="Unassembled WGS sequence"/>
</dbReference>
<evidence type="ECO:0000259" key="2">
    <source>
        <dbReference type="Pfam" id="PF20237"/>
    </source>
</evidence>
<keyword evidence="1" id="KW-0472">Membrane</keyword>
<keyword evidence="1" id="KW-1133">Transmembrane helix</keyword>
<comment type="caution">
    <text evidence="3">The sequence shown here is derived from an EMBL/GenBank/DDBJ whole genome shotgun (WGS) entry which is preliminary data.</text>
</comment>
<dbReference type="PANTHER" id="PTHR34502">
    <property type="entry name" value="DUF6594 DOMAIN-CONTAINING PROTEIN-RELATED"/>
    <property type="match status" value="1"/>
</dbReference>
<feature type="transmembrane region" description="Helical" evidence="1">
    <location>
        <begin position="274"/>
        <end position="292"/>
    </location>
</feature>
<name>A0A9P8VYS2_9HYPO</name>
<keyword evidence="4" id="KW-1185">Reference proteome</keyword>
<evidence type="ECO:0000313" key="4">
    <source>
        <dbReference type="Proteomes" id="UP000777438"/>
    </source>
</evidence>
<dbReference type="InterPro" id="IPR046529">
    <property type="entry name" value="DUF6594"/>
</dbReference>
<dbReference type="OrthoDB" id="5416037at2759"/>
<keyword evidence="1" id="KW-0812">Transmembrane</keyword>
<gene>
    <name evidence="3" type="ORF">B0T10DRAFT_551079</name>
</gene>
<feature type="transmembrane region" description="Helical" evidence="1">
    <location>
        <begin position="249"/>
        <end position="268"/>
    </location>
</feature>
<proteinExistence type="predicted"/>
<feature type="transmembrane region" description="Helical" evidence="1">
    <location>
        <begin position="218"/>
        <end position="242"/>
    </location>
</feature>
<evidence type="ECO:0000256" key="1">
    <source>
        <dbReference type="SAM" id="Phobius"/>
    </source>
</evidence>
<protein>
    <recommendedName>
        <fullName evidence="2">DUF6594 domain-containing protein</fullName>
    </recommendedName>
</protein>
<dbReference type="EMBL" id="JAGPYM010000021">
    <property type="protein sequence ID" value="KAH6884166.1"/>
    <property type="molecule type" value="Genomic_DNA"/>
</dbReference>
<dbReference type="AlphaFoldDB" id="A0A9P8VYS2"/>
<dbReference type="PANTHER" id="PTHR34502:SF4">
    <property type="entry name" value="DUF6594 DOMAIN-CONTAINING PROTEIN"/>
    <property type="match status" value="1"/>
</dbReference>